<dbReference type="PROSITE" id="PS50007">
    <property type="entry name" value="PIPLC_X_DOMAIN"/>
    <property type="match status" value="1"/>
</dbReference>
<dbReference type="EMBL" id="MCFE01000076">
    <property type="protein sequence ID" value="ORY00929.1"/>
    <property type="molecule type" value="Genomic_DNA"/>
</dbReference>
<dbReference type="PANTHER" id="PTHR13593:SF140">
    <property type="entry name" value="PLC-LIKE PHOSPHODIESTERASE"/>
    <property type="match status" value="1"/>
</dbReference>
<accession>A0A1Y1YSH7</accession>
<feature type="non-terminal residue" evidence="1">
    <location>
        <position position="270"/>
    </location>
</feature>
<reference evidence="1 2" key="1">
    <citation type="submission" date="2016-07" db="EMBL/GenBank/DDBJ databases">
        <title>Pervasive Adenine N6-methylation of Active Genes in Fungi.</title>
        <authorList>
            <consortium name="DOE Joint Genome Institute"/>
            <person name="Mondo S.J."/>
            <person name="Dannebaum R.O."/>
            <person name="Kuo R.C."/>
            <person name="Labutti K."/>
            <person name="Haridas S."/>
            <person name="Kuo A."/>
            <person name="Salamov A."/>
            <person name="Ahrendt S.R."/>
            <person name="Lipzen A."/>
            <person name="Sullivan W."/>
            <person name="Andreopoulos W.B."/>
            <person name="Clum A."/>
            <person name="Lindquist E."/>
            <person name="Daum C."/>
            <person name="Ramamoorthy G.K."/>
            <person name="Gryganskyi A."/>
            <person name="Culley D."/>
            <person name="Magnuson J.K."/>
            <person name="James T.Y."/>
            <person name="O'Malley M.A."/>
            <person name="Stajich J.E."/>
            <person name="Spatafora J.W."/>
            <person name="Visel A."/>
            <person name="Grigoriev I.V."/>
        </authorList>
    </citation>
    <scope>NUCLEOTIDE SEQUENCE [LARGE SCALE GENOMIC DNA]</scope>
    <source>
        <strain evidence="1 2">CBS 931.73</strain>
    </source>
</reference>
<dbReference type="InterPro" id="IPR051057">
    <property type="entry name" value="PI-PLC_domain"/>
</dbReference>
<gene>
    <name evidence="1" type="ORF">K493DRAFT_194180</name>
</gene>
<protein>
    <submittedName>
        <fullName evidence="1">PLC-like phosphodiesterase</fullName>
    </submittedName>
</protein>
<dbReference type="STRING" id="1314790.A0A1Y1YSH7"/>
<dbReference type="Gene3D" id="3.20.20.190">
    <property type="entry name" value="Phosphatidylinositol (PI) phosphodiesterase"/>
    <property type="match status" value="1"/>
</dbReference>
<dbReference type="SUPFAM" id="SSF51695">
    <property type="entry name" value="PLC-like phosphodiesterases"/>
    <property type="match status" value="1"/>
</dbReference>
<dbReference type="Pfam" id="PF26146">
    <property type="entry name" value="PI-PLC_X"/>
    <property type="match status" value="1"/>
</dbReference>
<proteinExistence type="predicted"/>
<dbReference type="AlphaFoldDB" id="A0A1Y1YSH7"/>
<name>A0A1Y1YSH7_9FUNG</name>
<feature type="non-terminal residue" evidence="1">
    <location>
        <position position="1"/>
    </location>
</feature>
<evidence type="ECO:0000313" key="1">
    <source>
        <dbReference type="EMBL" id="ORY00929.1"/>
    </source>
</evidence>
<comment type="caution">
    <text evidence="1">The sequence shown here is derived from an EMBL/GenBank/DDBJ whole genome shotgun (WGS) entry which is preliminary data.</text>
</comment>
<keyword evidence="2" id="KW-1185">Reference proteome</keyword>
<dbReference type="InParanoid" id="A0A1Y1YSH7"/>
<dbReference type="Proteomes" id="UP000193498">
    <property type="component" value="Unassembled WGS sequence"/>
</dbReference>
<dbReference type="PANTHER" id="PTHR13593">
    <property type="match status" value="1"/>
</dbReference>
<dbReference type="GO" id="GO:0008081">
    <property type="term" value="F:phosphoric diester hydrolase activity"/>
    <property type="evidence" value="ECO:0007669"/>
    <property type="project" value="InterPro"/>
</dbReference>
<evidence type="ECO:0000313" key="2">
    <source>
        <dbReference type="Proteomes" id="UP000193498"/>
    </source>
</evidence>
<dbReference type="OrthoDB" id="7984201at2759"/>
<sequence>CNGYKELCQRSYGKVSTAVTHNSFALTPSPAGNQNKPIVNQLQDGIRGLMLDLHISTKSSNAVELCHGDCGFLDAGPLLDTLVAIKDFLDTNPFEVITLFLENFAQVDGDAIKKVFESSGLLRFAKAQKVDEEWPTLEEMIRNNTRLVVFIDRSVAPKWPWLLEEYDFLWETTYTIPVNSSYNCDVDRPKESNSAMYLINHFVFTQLNIGESNINIPAASHATLTNGEQLQNHAIQCREERNRTANFLAVDFYDVGNILQVVAELNGVTY</sequence>
<organism evidence="1 2">
    <name type="scientific">Basidiobolus meristosporus CBS 931.73</name>
    <dbReference type="NCBI Taxonomy" id="1314790"/>
    <lineage>
        <taxon>Eukaryota</taxon>
        <taxon>Fungi</taxon>
        <taxon>Fungi incertae sedis</taxon>
        <taxon>Zoopagomycota</taxon>
        <taxon>Entomophthoromycotina</taxon>
        <taxon>Basidiobolomycetes</taxon>
        <taxon>Basidiobolales</taxon>
        <taxon>Basidiobolaceae</taxon>
        <taxon>Basidiobolus</taxon>
    </lineage>
</organism>
<dbReference type="InterPro" id="IPR017946">
    <property type="entry name" value="PLC-like_Pdiesterase_TIM-brl"/>
</dbReference>
<dbReference type="GO" id="GO:0006629">
    <property type="term" value="P:lipid metabolic process"/>
    <property type="evidence" value="ECO:0007669"/>
    <property type="project" value="InterPro"/>
</dbReference>